<keyword evidence="4" id="KW-1185">Reference proteome</keyword>
<dbReference type="InterPro" id="IPR003509">
    <property type="entry name" value="UPF0102_YraN-like"/>
</dbReference>
<comment type="caution">
    <text evidence="3">The sequence shown here is derived from an EMBL/GenBank/DDBJ whole genome shotgun (WGS) entry which is preliminary data.</text>
</comment>
<evidence type="ECO:0000256" key="1">
    <source>
        <dbReference type="ARBA" id="ARBA00006738"/>
    </source>
</evidence>
<evidence type="ECO:0000313" key="4">
    <source>
        <dbReference type="Proteomes" id="UP000541033"/>
    </source>
</evidence>
<accession>A0A7X5TSI0</accession>
<dbReference type="PANTHER" id="PTHR34039">
    <property type="entry name" value="UPF0102 PROTEIN YRAN"/>
    <property type="match status" value="1"/>
</dbReference>
<dbReference type="GO" id="GO:0004519">
    <property type="term" value="F:endonuclease activity"/>
    <property type="evidence" value="ECO:0007669"/>
    <property type="project" value="UniProtKB-KW"/>
</dbReference>
<dbReference type="InterPro" id="IPR011335">
    <property type="entry name" value="Restrct_endonuc-II-like"/>
</dbReference>
<dbReference type="NCBIfam" id="NF009154">
    <property type="entry name" value="PRK12497.3-3"/>
    <property type="match status" value="1"/>
</dbReference>
<sequence length="118" mass="13479">MARKDDIGRWGEAVAADYLAQRGYEILEKNWRHSLGEIDIIARSNGRLVFAEVKTRTGRGYGHPFEAITTTKLDRLRRLALAWCRQHEISPRQIRIDAIAVLGVPDRTPNIEHLTGVY</sequence>
<evidence type="ECO:0000256" key="2">
    <source>
        <dbReference type="HAMAP-Rule" id="MF_00048"/>
    </source>
</evidence>
<dbReference type="InterPro" id="IPR011856">
    <property type="entry name" value="tRNA_endonuc-like_dom_sf"/>
</dbReference>
<keyword evidence="3" id="KW-0255">Endonuclease</keyword>
<gene>
    <name evidence="3" type="ORF">FHX76_000287</name>
</gene>
<proteinExistence type="inferred from homology"/>
<dbReference type="EMBL" id="JAAMOX010000001">
    <property type="protein sequence ID" value="NIH52419.1"/>
    <property type="molecule type" value="Genomic_DNA"/>
</dbReference>
<dbReference type="Pfam" id="PF02021">
    <property type="entry name" value="UPF0102"/>
    <property type="match status" value="1"/>
</dbReference>
<dbReference type="NCBIfam" id="NF009150">
    <property type="entry name" value="PRK12497.1-3"/>
    <property type="match status" value="1"/>
</dbReference>
<keyword evidence="3" id="KW-0540">Nuclease</keyword>
<dbReference type="GO" id="GO:0003676">
    <property type="term" value="F:nucleic acid binding"/>
    <property type="evidence" value="ECO:0007669"/>
    <property type="project" value="InterPro"/>
</dbReference>
<dbReference type="CDD" id="cd20736">
    <property type="entry name" value="PoNe_Nuclease"/>
    <property type="match status" value="1"/>
</dbReference>
<dbReference type="SUPFAM" id="SSF52980">
    <property type="entry name" value="Restriction endonuclease-like"/>
    <property type="match status" value="1"/>
</dbReference>
<name>A0A7X5TSI0_9MICO</name>
<reference evidence="3 4" key="1">
    <citation type="submission" date="2020-02" db="EMBL/GenBank/DDBJ databases">
        <title>Sequencing the genomes of 1000 actinobacteria strains.</title>
        <authorList>
            <person name="Klenk H.-P."/>
        </authorList>
    </citation>
    <scope>NUCLEOTIDE SEQUENCE [LARGE SCALE GENOMIC DNA]</scope>
    <source>
        <strain evidence="3 4">DSM 27960</strain>
    </source>
</reference>
<dbReference type="Proteomes" id="UP000541033">
    <property type="component" value="Unassembled WGS sequence"/>
</dbReference>
<dbReference type="AlphaFoldDB" id="A0A7X5TSI0"/>
<dbReference type="Gene3D" id="3.40.1350.10">
    <property type="match status" value="1"/>
</dbReference>
<dbReference type="PANTHER" id="PTHR34039:SF1">
    <property type="entry name" value="UPF0102 PROTEIN YRAN"/>
    <property type="match status" value="1"/>
</dbReference>
<organism evidence="3 4">
    <name type="scientific">Lysinibacter cavernae</name>
    <dbReference type="NCBI Taxonomy" id="1640652"/>
    <lineage>
        <taxon>Bacteria</taxon>
        <taxon>Bacillati</taxon>
        <taxon>Actinomycetota</taxon>
        <taxon>Actinomycetes</taxon>
        <taxon>Micrococcales</taxon>
        <taxon>Microbacteriaceae</taxon>
        <taxon>Lysinibacter</taxon>
    </lineage>
</organism>
<comment type="similarity">
    <text evidence="1 2">Belongs to the UPF0102 family.</text>
</comment>
<dbReference type="RefSeq" id="WP_167146937.1">
    <property type="nucleotide sequence ID" value="NZ_JAAMOX010000001.1"/>
</dbReference>
<dbReference type="HAMAP" id="MF_00048">
    <property type="entry name" value="UPF0102"/>
    <property type="match status" value="1"/>
</dbReference>
<protein>
    <recommendedName>
        <fullName evidence="2">UPF0102 protein FHX76_000287</fullName>
    </recommendedName>
</protein>
<evidence type="ECO:0000313" key="3">
    <source>
        <dbReference type="EMBL" id="NIH52419.1"/>
    </source>
</evidence>
<keyword evidence="3" id="KW-0378">Hydrolase</keyword>